<feature type="compositionally biased region" description="Low complexity" evidence="1">
    <location>
        <begin position="59"/>
        <end position="72"/>
    </location>
</feature>
<sequence>MPSRPCGSSPPARCRCMALRDGTAGAERRHDTREKGSACQESAQAAGSASNTRQHRSGSARNAGSGSSAGSSQVIRTPGVHLGGHLTGLAVILREKVGHSTADPRHPEQPRLGCSRLSSGVNPVMIDRRENCPGRMEEKTNDIQRRWFQEWRLLGPVQGSPALHRWCLRWMPTRQRWPRLRGIRGRRAKKGRIQLGWQMRRGAKFTCVLRALWVLI</sequence>
<name>A0A2G9QG54_AQUCT</name>
<gene>
    <name evidence="2" type="ORF">AB205_0170200</name>
</gene>
<evidence type="ECO:0000313" key="2">
    <source>
        <dbReference type="EMBL" id="PIO14584.1"/>
    </source>
</evidence>
<feature type="region of interest" description="Disordered" evidence="1">
    <location>
        <begin position="22"/>
        <end position="80"/>
    </location>
</feature>
<dbReference type="EMBL" id="KZ059570">
    <property type="protein sequence ID" value="PIO14584.1"/>
    <property type="molecule type" value="Genomic_DNA"/>
</dbReference>
<keyword evidence="3" id="KW-1185">Reference proteome</keyword>
<dbReference type="Proteomes" id="UP000228934">
    <property type="component" value="Unassembled WGS sequence"/>
</dbReference>
<evidence type="ECO:0000313" key="3">
    <source>
        <dbReference type="Proteomes" id="UP000228934"/>
    </source>
</evidence>
<feature type="compositionally biased region" description="Basic and acidic residues" evidence="1">
    <location>
        <begin position="26"/>
        <end position="36"/>
    </location>
</feature>
<proteinExistence type="predicted"/>
<protein>
    <submittedName>
        <fullName evidence="2">Uncharacterized protein</fullName>
    </submittedName>
</protein>
<evidence type="ECO:0000256" key="1">
    <source>
        <dbReference type="SAM" id="MobiDB-lite"/>
    </source>
</evidence>
<feature type="compositionally biased region" description="Polar residues" evidence="1">
    <location>
        <begin position="39"/>
        <end position="52"/>
    </location>
</feature>
<organism evidence="2 3">
    <name type="scientific">Aquarana catesbeiana</name>
    <name type="common">American bullfrog</name>
    <name type="synonym">Rana catesbeiana</name>
    <dbReference type="NCBI Taxonomy" id="8400"/>
    <lineage>
        <taxon>Eukaryota</taxon>
        <taxon>Metazoa</taxon>
        <taxon>Chordata</taxon>
        <taxon>Craniata</taxon>
        <taxon>Vertebrata</taxon>
        <taxon>Euteleostomi</taxon>
        <taxon>Amphibia</taxon>
        <taxon>Batrachia</taxon>
        <taxon>Anura</taxon>
        <taxon>Neobatrachia</taxon>
        <taxon>Ranoidea</taxon>
        <taxon>Ranidae</taxon>
        <taxon>Aquarana</taxon>
    </lineage>
</organism>
<dbReference type="AlphaFoldDB" id="A0A2G9QG54"/>
<reference evidence="3" key="1">
    <citation type="journal article" date="2017" name="Nat. Commun.">
        <title>The North American bullfrog draft genome provides insight into hormonal regulation of long noncoding RNA.</title>
        <authorList>
            <person name="Hammond S.A."/>
            <person name="Warren R.L."/>
            <person name="Vandervalk B.P."/>
            <person name="Kucuk E."/>
            <person name="Khan H."/>
            <person name="Gibb E.A."/>
            <person name="Pandoh P."/>
            <person name="Kirk H."/>
            <person name="Zhao Y."/>
            <person name="Jones M."/>
            <person name="Mungall A.J."/>
            <person name="Coope R."/>
            <person name="Pleasance S."/>
            <person name="Moore R.A."/>
            <person name="Holt R.A."/>
            <person name="Round J.M."/>
            <person name="Ohora S."/>
            <person name="Walle B.V."/>
            <person name="Veldhoen N."/>
            <person name="Helbing C.C."/>
            <person name="Birol I."/>
        </authorList>
    </citation>
    <scope>NUCLEOTIDE SEQUENCE [LARGE SCALE GENOMIC DNA]</scope>
</reference>
<accession>A0A2G9QG54</accession>